<accession>A0A1M6G372</accession>
<evidence type="ECO:0000313" key="1">
    <source>
        <dbReference type="EMBL" id="SHJ04379.1"/>
    </source>
</evidence>
<gene>
    <name evidence="1" type="ORF">SAMN02745165_01387</name>
</gene>
<dbReference type="RefSeq" id="WP_072907174.1">
    <property type="nucleotide sequence ID" value="NZ_FQZT01000004.1"/>
</dbReference>
<keyword evidence="2" id="KW-1185">Reference proteome</keyword>
<dbReference type="AlphaFoldDB" id="A0A1M6G372"/>
<dbReference type="STRING" id="1122189.SAMN02745165_01387"/>
<dbReference type="EMBL" id="FQZT01000004">
    <property type="protein sequence ID" value="SHJ04379.1"/>
    <property type="molecule type" value="Genomic_DNA"/>
</dbReference>
<dbReference type="InterPro" id="IPR023393">
    <property type="entry name" value="START-like_dom_sf"/>
</dbReference>
<organism evidence="1 2">
    <name type="scientific">Malonomonas rubra DSM 5091</name>
    <dbReference type="NCBI Taxonomy" id="1122189"/>
    <lineage>
        <taxon>Bacteria</taxon>
        <taxon>Pseudomonadati</taxon>
        <taxon>Thermodesulfobacteriota</taxon>
        <taxon>Desulfuromonadia</taxon>
        <taxon>Desulfuromonadales</taxon>
        <taxon>Geopsychrobacteraceae</taxon>
        <taxon>Malonomonas</taxon>
    </lineage>
</organism>
<dbReference type="Proteomes" id="UP000184171">
    <property type="component" value="Unassembled WGS sequence"/>
</dbReference>
<reference evidence="1 2" key="1">
    <citation type="submission" date="2016-11" db="EMBL/GenBank/DDBJ databases">
        <authorList>
            <person name="Jaros S."/>
            <person name="Januszkiewicz K."/>
            <person name="Wedrychowicz H."/>
        </authorList>
    </citation>
    <scope>NUCLEOTIDE SEQUENCE [LARGE SCALE GENOMIC DNA]</scope>
    <source>
        <strain evidence="1 2">DSM 5091</strain>
    </source>
</reference>
<sequence length="129" mass="14721">MQVSRRINAPPQRVWEILIDTEQWPVWGPSVTAVDFPKRWIEAGSAGRIKTAIGLWSEFEITDFELMQYWGWKVAGLTATGHRLIAHGDEHCELVFELPFIALPYALICRQAANRIARMAEGEKEQENG</sequence>
<dbReference type="OrthoDB" id="9800600at2"/>
<name>A0A1M6G372_MALRU</name>
<dbReference type="Pfam" id="PF10604">
    <property type="entry name" value="Polyketide_cyc2"/>
    <property type="match status" value="1"/>
</dbReference>
<dbReference type="Gene3D" id="3.30.530.20">
    <property type="match status" value="1"/>
</dbReference>
<protein>
    <submittedName>
        <fullName evidence="1">Polyketide cyclase / dehydrase and lipid transport</fullName>
    </submittedName>
</protein>
<dbReference type="InterPro" id="IPR019587">
    <property type="entry name" value="Polyketide_cyclase/dehydratase"/>
</dbReference>
<proteinExistence type="predicted"/>
<evidence type="ECO:0000313" key="2">
    <source>
        <dbReference type="Proteomes" id="UP000184171"/>
    </source>
</evidence>
<dbReference type="SUPFAM" id="SSF55961">
    <property type="entry name" value="Bet v1-like"/>
    <property type="match status" value="1"/>
</dbReference>